<reference evidence="2 3" key="1">
    <citation type="submission" date="2012-05" db="EMBL/GenBank/DDBJ databases">
        <authorList>
            <person name="Weinstock G."/>
            <person name="Sodergren E."/>
            <person name="Lobos E.A."/>
            <person name="Fulton L."/>
            <person name="Fulton R."/>
            <person name="Courtney L."/>
            <person name="Fronick C."/>
            <person name="O'Laughlin M."/>
            <person name="Godfrey J."/>
            <person name="Wilson R.M."/>
            <person name="Miner T."/>
            <person name="Farmer C."/>
            <person name="Delehaunty K."/>
            <person name="Cordes M."/>
            <person name="Minx P."/>
            <person name="Tomlinson C."/>
            <person name="Chen J."/>
            <person name="Wollam A."/>
            <person name="Pepin K.H."/>
            <person name="Bhonagiri V."/>
            <person name="Zhang X."/>
            <person name="Suruliraj S."/>
            <person name="Warren W."/>
            <person name="Mitreva M."/>
            <person name="Mardis E.R."/>
            <person name="Wilson R.K."/>
        </authorList>
    </citation>
    <scope>NUCLEOTIDE SEQUENCE [LARGE SCALE GENOMIC DNA]</scope>
    <source>
        <strain evidence="2 3">F0055</strain>
    </source>
</reference>
<name>L1NAY3_9BACT</name>
<gene>
    <name evidence="2" type="ORF">HMPREF9151_01275</name>
</gene>
<dbReference type="PATRIC" id="fig|1127699.3.peg.1185"/>
<protein>
    <submittedName>
        <fullName evidence="2">Uncharacterized protein</fullName>
    </submittedName>
</protein>
<dbReference type="AlphaFoldDB" id="L1NAY3"/>
<evidence type="ECO:0000256" key="1">
    <source>
        <dbReference type="SAM" id="Phobius"/>
    </source>
</evidence>
<feature type="transmembrane region" description="Helical" evidence="1">
    <location>
        <begin position="23"/>
        <end position="47"/>
    </location>
</feature>
<dbReference type="STRING" id="1127699.HMPREF9151_01275"/>
<comment type="caution">
    <text evidence="2">The sequence shown here is derived from an EMBL/GenBank/DDBJ whole genome shotgun (WGS) entry which is preliminary data.</text>
</comment>
<keyword evidence="1" id="KW-0812">Transmembrane</keyword>
<accession>L1NAY3</accession>
<proteinExistence type="predicted"/>
<keyword evidence="1" id="KW-1133">Transmembrane helix</keyword>
<keyword evidence="1" id="KW-0472">Membrane</keyword>
<organism evidence="2 3">
    <name type="scientific">Hoylesella saccharolytica F0055</name>
    <dbReference type="NCBI Taxonomy" id="1127699"/>
    <lineage>
        <taxon>Bacteria</taxon>
        <taxon>Pseudomonadati</taxon>
        <taxon>Bacteroidota</taxon>
        <taxon>Bacteroidia</taxon>
        <taxon>Bacteroidales</taxon>
        <taxon>Prevotellaceae</taxon>
        <taxon>Hoylesella</taxon>
    </lineage>
</organism>
<dbReference type="HOGENOM" id="CLU_3083312_0_0_10"/>
<dbReference type="EMBL" id="AMEP01000086">
    <property type="protein sequence ID" value="EKY00491.1"/>
    <property type="molecule type" value="Genomic_DNA"/>
</dbReference>
<sequence>MWTFIELIITLITMPIFIKHSDWGLFSCFMYICLCMAFTPLVGIILYKFVGG</sequence>
<keyword evidence="3" id="KW-1185">Reference proteome</keyword>
<evidence type="ECO:0000313" key="2">
    <source>
        <dbReference type="EMBL" id="EKY00491.1"/>
    </source>
</evidence>
<dbReference type="Proteomes" id="UP000010433">
    <property type="component" value="Unassembled WGS sequence"/>
</dbReference>
<evidence type="ECO:0000313" key="3">
    <source>
        <dbReference type="Proteomes" id="UP000010433"/>
    </source>
</evidence>